<dbReference type="InParanoid" id="A0A2Y9R999"/>
<feature type="transmembrane region" description="Helical" evidence="18">
    <location>
        <begin position="147"/>
        <end position="166"/>
    </location>
</feature>
<evidence type="ECO:0000256" key="5">
    <source>
        <dbReference type="ARBA" id="ARBA00022490"/>
    </source>
</evidence>
<evidence type="ECO:0000256" key="14">
    <source>
        <dbReference type="ARBA" id="ARBA00039876"/>
    </source>
</evidence>
<dbReference type="STRING" id="127582.A0A2Y9R999"/>
<dbReference type="KEGG" id="tmu:101361536"/>
<evidence type="ECO:0000256" key="18">
    <source>
        <dbReference type="SAM" id="Phobius"/>
    </source>
</evidence>
<reference evidence="20" key="1">
    <citation type="submission" date="2025-08" db="UniProtKB">
        <authorList>
            <consortium name="RefSeq"/>
        </authorList>
    </citation>
    <scope>IDENTIFICATION</scope>
</reference>
<comment type="subunit">
    <text evidence="4">Homodimer.</text>
</comment>
<evidence type="ECO:0000256" key="9">
    <source>
        <dbReference type="ARBA" id="ARBA00022989"/>
    </source>
</evidence>
<evidence type="ECO:0000256" key="12">
    <source>
        <dbReference type="ARBA" id="ARBA00035673"/>
    </source>
</evidence>
<name>A0A2Y9R999_TRIMA</name>
<evidence type="ECO:0000256" key="2">
    <source>
        <dbReference type="ARBA" id="ARBA00004496"/>
    </source>
</evidence>
<feature type="transmembrane region" description="Helical" evidence="18">
    <location>
        <begin position="20"/>
        <end position="38"/>
    </location>
</feature>
<keyword evidence="11 18" id="KW-0472">Membrane</keyword>
<evidence type="ECO:0000256" key="13">
    <source>
        <dbReference type="ARBA" id="ARBA00037660"/>
    </source>
</evidence>
<evidence type="ECO:0000313" key="19">
    <source>
        <dbReference type="Proteomes" id="UP000248480"/>
    </source>
</evidence>
<comment type="similarity">
    <text evidence="3">Belongs to the TMEM86 family.</text>
</comment>
<evidence type="ECO:0000256" key="16">
    <source>
        <dbReference type="ARBA" id="ARBA00049458"/>
    </source>
</evidence>
<keyword evidence="6 18" id="KW-0812">Transmembrane</keyword>
<evidence type="ECO:0000256" key="15">
    <source>
        <dbReference type="ARBA" id="ARBA00042674"/>
    </source>
</evidence>
<feature type="transmembrane region" description="Helical" evidence="18">
    <location>
        <begin position="98"/>
        <end position="117"/>
    </location>
</feature>
<proteinExistence type="inferred from homology"/>
<feature type="transmembrane region" description="Helical" evidence="18">
    <location>
        <begin position="50"/>
        <end position="67"/>
    </location>
</feature>
<dbReference type="Pfam" id="PF07947">
    <property type="entry name" value="YhhN"/>
    <property type="match status" value="1"/>
</dbReference>
<dbReference type="GeneID" id="101361536"/>
<dbReference type="FunCoup" id="A0A2Y9R999">
    <property type="interactions" value="74"/>
</dbReference>
<comment type="catalytic activity">
    <reaction evidence="17">
        <text>a 1-O-(1Z-alkenyl)-sn-glycero-3-phosphocholine + H2O = a 2,3-saturated aldehyde + sn-glycerol 3-phosphocholine</text>
        <dbReference type="Rhea" id="RHEA:22544"/>
        <dbReference type="ChEBI" id="CHEBI:15377"/>
        <dbReference type="ChEBI" id="CHEBI:16870"/>
        <dbReference type="ChEBI" id="CHEBI:73359"/>
        <dbReference type="ChEBI" id="CHEBI:77287"/>
        <dbReference type="EC" id="3.3.2.2"/>
    </reaction>
</comment>
<organism evidence="19 20">
    <name type="scientific">Trichechus manatus latirostris</name>
    <name type="common">Florida manatee</name>
    <dbReference type="NCBI Taxonomy" id="127582"/>
    <lineage>
        <taxon>Eukaryota</taxon>
        <taxon>Metazoa</taxon>
        <taxon>Chordata</taxon>
        <taxon>Craniata</taxon>
        <taxon>Vertebrata</taxon>
        <taxon>Euteleostomi</taxon>
        <taxon>Mammalia</taxon>
        <taxon>Eutheria</taxon>
        <taxon>Afrotheria</taxon>
        <taxon>Sirenia</taxon>
        <taxon>Trichechidae</taxon>
        <taxon>Trichechus</taxon>
    </lineage>
</organism>
<evidence type="ECO:0000256" key="3">
    <source>
        <dbReference type="ARBA" id="ARBA00007375"/>
    </source>
</evidence>
<dbReference type="Proteomes" id="UP000248480">
    <property type="component" value="Unplaced"/>
</dbReference>
<evidence type="ECO:0000256" key="7">
    <source>
        <dbReference type="ARBA" id="ARBA00022801"/>
    </source>
</evidence>
<sequence>MDTRGRGTPQEPGLAAHTTHIARWLSPFFLTCTVYFLLWIPKDPPSPLGALVKCLPVLSLAVSLWAVSPSSGYTALLQGALLCSAVGDICLIWPDAFLYGMAAFATAHLLYLAAFSFSPLQPATLLPVALACGPYYGLLLPRLPPDMALPLVAYALLLATVLWRGLVRGGSAGLGALLFTISDSVLAWDAFAQPLPHARLVVMTTYYAAQALIALSAVSGLRHKTN</sequence>
<dbReference type="GO" id="GO:0005789">
    <property type="term" value="C:endoplasmic reticulum membrane"/>
    <property type="evidence" value="ECO:0007669"/>
    <property type="project" value="UniProtKB-SubCell"/>
</dbReference>
<dbReference type="GO" id="GO:0047408">
    <property type="term" value="F:alkenylglycerophosphocholine hydrolase activity"/>
    <property type="evidence" value="ECO:0007669"/>
    <property type="project" value="UniProtKB-EC"/>
</dbReference>
<comment type="catalytic activity">
    <reaction evidence="16">
        <text>a 1-O-(1Z-alkenyl)-sn-glycero-3-phosphoethanolamine + H2O = a 2,3-saturated aldehyde + sn-glycero-3-phosphoethanolamine</text>
        <dbReference type="Rhea" id="RHEA:16905"/>
        <dbReference type="ChEBI" id="CHEBI:15377"/>
        <dbReference type="ChEBI" id="CHEBI:73359"/>
        <dbReference type="ChEBI" id="CHEBI:77288"/>
        <dbReference type="ChEBI" id="CHEBI:143890"/>
        <dbReference type="EC" id="3.3.2.2"/>
    </reaction>
</comment>
<dbReference type="OrthoDB" id="2133758at2759"/>
<dbReference type="InterPro" id="IPR012506">
    <property type="entry name" value="TMEM86B-like"/>
</dbReference>
<dbReference type="PANTHER" id="PTHR31885">
    <property type="entry name" value="GH04784P"/>
    <property type="match status" value="1"/>
</dbReference>
<dbReference type="RefSeq" id="XP_023591945.1">
    <property type="nucleotide sequence ID" value="XM_023736177.1"/>
</dbReference>
<comment type="subcellular location">
    <subcellularLocation>
        <location evidence="2">Cytoplasm</location>
    </subcellularLocation>
    <subcellularLocation>
        <location evidence="1">Endoplasmic reticulum membrane</location>
        <topology evidence="1">Multi-pass membrane protein</topology>
    </subcellularLocation>
</comment>
<evidence type="ECO:0000256" key="1">
    <source>
        <dbReference type="ARBA" id="ARBA00004477"/>
    </source>
</evidence>
<feature type="transmembrane region" description="Helical" evidence="18">
    <location>
        <begin position="200"/>
        <end position="221"/>
    </location>
</feature>
<dbReference type="CTD" id="255043"/>
<keyword evidence="8" id="KW-0256">Endoplasmic reticulum</keyword>
<evidence type="ECO:0000256" key="6">
    <source>
        <dbReference type="ARBA" id="ARBA00022692"/>
    </source>
</evidence>
<dbReference type="AlphaFoldDB" id="A0A2Y9R999"/>
<dbReference type="GO" id="GO:0006629">
    <property type="term" value="P:lipid metabolic process"/>
    <property type="evidence" value="ECO:0007669"/>
    <property type="project" value="UniProtKB-KW"/>
</dbReference>
<dbReference type="PANTHER" id="PTHR31885:SF7">
    <property type="entry name" value="LYSOPLASMALOGENASE"/>
    <property type="match status" value="1"/>
</dbReference>
<keyword evidence="10" id="KW-0443">Lipid metabolism</keyword>
<comment type="function">
    <text evidence="13">Catalyzes the hydrolysis of the vinyl ether bond of choline or ethanolamine lysoplasmalogens, forming fatty aldehyde and glycerophosphocholine or glycerophosphoethanolamine, respectively and is specific for the sn-2-deacylated (lyso) form of plasmalogen.</text>
</comment>
<keyword evidence="5" id="KW-0963">Cytoplasm</keyword>
<dbReference type="EC" id="3.3.2.2" evidence="12"/>
<feature type="transmembrane region" description="Helical" evidence="18">
    <location>
        <begin position="172"/>
        <end position="188"/>
    </location>
</feature>
<keyword evidence="9 18" id="KW-1133">Transmembrane helix</keyword>
<keyword evidence="7" id="KW-0378">Hydrolase</keyword>
<protein>
    <recommendedName>
        <fullName evidence="14">Lysoplasmalogenase TMEM86B</fullName>
        <ecNumber evidence="12">3.3.2.2</ecNumber>
    </recommendedName>
    <alternativeName>
        <fullName evidence="15">Transmembrane protein 86B</fullName>
    </alternativeName>
</protein>
<evidence type="ECO:0000256" key="11">
    <source>
        <dbReference type="ARBA" id="ARBA00023136"/>
    </source>
</evidence>
<evidence type="ECO:0000313" key="20">
    <source>
        <dbReference type="RefSeq" id="XP_023591945.1"/>
    </source>
</evidence>
<evidence type="ECO:0000256" key="10">
    <source>
        <dbReference type="ARBA" id="ARBA00023098"/>
    </source>
</evidence>
<keyword evidence="19" id="KW-1185">Reference proteome</keyword>
<accession>A0A2Y9R999</accession>
<gene>
    <name evidence="20" type="primary">TMEM86B</name>
</gene>
<evidence type="ECO:0000256" key="17">
    <source>
        <dbReference type="ARBA" id="ARBA00049560"/>
    </source>
</evidence>
<evidence type="ECO:0000256" key="8">
    <source>
        <dbReference type="ARBA" id="ARBA00022824"/>
    </source>
</evidence>
<evidence type="ECO:0000256" key="4">
    <source>
        <dbReference type="ARBA" id="ARBA00011738"/>
    </source>
</evidence>